<gene>
    <name evidence="2" type="ORF">FRZ61_51010</name>
</gene>
<feature type="region of interest" description="Disordered" evidence="1">
    <location>
        <begin position="97"/>
        <end position="156"/>
    </location>
</feature>
<sequence>MDLDLLHADHVRVPALDQAGEMVEAQAYRIDVPGDETHEPNRMGRRARRDAKGGLIEPKPAPYSGHRRRFEGALGSSAGAGSIKKIIFLEIRGFRRRAGPARGPVRDPDAAGKSQRSDPPGPGSGGPEGPPDGHRSVAREREILKGFHRLGLASRA</sequence>
<organism evidence="2 3">
    <name type="scientific">Hypericibacter adhaerens</name>
    <dbReference type="NCBI Taxonomy" id="2602016"/>
    <lineage>
        <taxon>Bacteria</taxon>
        <taxon>Pseudomonadati</taxon>
        <taxon>Pseudomonadota</taxon>
        <taxon>Alphaproteobacteria</taxon>
        <taxon>Rhodospirillales</taxon>
        <taxon>Dongiaceae</taxon>
        <taxon>Hypericibacter</taxon>
    </lineage>
</organism>
<evidence type="ECO:0000256" key="1">
    <source>
        <dbReference type="SAM" id="MobiDB-lite"/>
    </source>
</evidence>
<evidence type="ECO:0000313" key="2">
    <source>
        <dbReference type="EMBL" id="QEX25155.1"/>
    </source>
</evidence>
<dbReference type="KEGG" id="hadh:FRZ61_51010"/>
<feature type="region of interest" description="Disordered" evidence="1">
    <location>
        <begin position="33"/>
        <end position="78"/>
    </location>
</feature>
<reference evidence="2 3" key="1">
    <citation type="submission" date="2019-08" db="EMBL/GenBank/DDBJ databases">
        <title>Hyperibacter terrae gen. nov., sp. nov. and Hyperibacter viscosus sp. nov., two new members in the family Rhodospirillaceae isolated from the rhizosphere of Hypericum perforatum.</title>
        <authorList>
            <person name="Noviana Z."/>
        </authorList>
    </citation>
    <scope>NUCLEOTIDE SEQUENCE [LARGE SCALE GENOMIC DNA]</scope>
    <source>
        <strain evidence="2 3">R5959</strain>
    </source>
</reference>
<protein>
    <submittedName>
        <fullName evidence="2">Uncharacterized protein</fullName>
    </submittedName>
</protein>
<dbReference type="Proteomes" id="UP000325797">
    <property type="component" value="Chromosome"/>
</dbReference>
<accession>A0A5J6N7Q2</accession>
<dbReference type="EMBL" id="CP042582">
    <property type="protein sequence ID" value="QEX25155.1"/>
    <property type="molecule type" value="Genomic_DNA"/>
</dbReference>
<evidence type="ECO:0000313" key="3">
    <source>
        <dbReference type="Proteomes" id="UP000325797"/>
    </source>
</evidence>
<proteinExistence type="predicted"/>
<feature type="compositionally biased region" description="Basic and acidic residues" evidence="1">
    <location>
        <begin position="131"/>
        <end position="145"/>
    </location>
</feature>
<name>A0A5J6N7Q2_9PROT</name>
<dbReference type="AlphaFoldDB" id="A0A5J6N7Q2"/>
<keyword evidence="3" id="KW-1185">Reference proteome</keyword>